<evidence type="ECO:0000313" key="3">
    <source>
        <dbReference type="Proteomes" id="UP000054735"/>
    </source>
</evidence>
<reference evidence="2 4" key="2">
    <citation type="submission" date="2018-06" db="EMBL/GenBank/DDBJ databases">
        <authorList>
            <consortium name="Pathogen Informatics"/>
            <person name="Doyle S."/>
        </authorList>
    </citation>
    <scope>NUCLEOTIDE SEQUENCE [LARGE SCALE GENOMIC DNA]</scope>
    <source>
        <strain evidence="2 4">NCTC12437</strain>
    </source>
</reference>
<keyword evidence="3" id="KW-1185">Reference proteome</keyword>
<accession>A0A378ID94</accession>
<dbReference type="EMBL" id="LNXT01000052">
    <property type="protein sequence ID" value="KTC66767.1"/>
    <property type="molecule type" value="Genomic_DNA"/>
</dbReference>
<dbReference type="AlphaFoldDB" id="A0A378ID94"/>
<organism evidence="2 4">
    <name type="scientific">Legionella birminghamensis</name>
    <dbReference type="NCBI Taxonomy" id="28083"/>
    <lineage>
        <taxon>Bacteria</taxon>
        <taxon>Pseudomonadati</taxon>
        <taxon>Pseudomonadota</taxon>
        <taxon>Gammaproteobacteria</taxon>
        <taxon>Legionellales</taxon>
        <taxon>Legionellaceae</taxon>
        <taxon>Legionella</taxon>
    </lineage>
</organism>
<evidence type="ECO:0000313" key="1">
    <source>
        <dbReference type="EMBL" id="KTC66767.1"/>
    </source>
</evidence>
<evidence type="ECO:0000313" key="2">
    <source>
        <dbReference type="EMBL" id="STX32916.1"/>
    </source>
</evidence>
<sequence>MIKSHAKFTGQKYTYCFIMDISNLALERLVWPDIKQKIKLINKEFYDLIDEINPCSEYPIYRLDFPYGVLLGDELSQFIFTKNNSLLRLNSTQLPEPLKSELGYGLNSSPVAMVLDKYLEWYVDLPQKKITLPIRVQKPGEFFSYTKLLDVDSPHNYSPMGVLSLMSGARSIFMLPSIGCQHKLTKLGRELNAKLKTPQFLYDQFDLFNKILNKSSTKWKSSIIYFSEKWMTSIKYDPKWYKVQRYFYKIFAASALYQKNLPHYQTAYSLLIERTNQKPNPYLFDTFKHLMDIMAGEMPGFKPLTDSDLLPIEVLQEVFLQVYNLKNIAPTIVGPDYFNLKDSTSSPIYYSLQFPTTRTFSPASKQSSTMSALKDLQDISQELIMELAKDNHFCSNTIIQDIAKTINISFFHNSNDIDGEINNIDYLVKFDSRFSFSSALQTNLFPSKDSKFFRGCIRFSHRTEVI</sequence>
<protein>
    <submittedName>
        <fullName evidence="2">Uncharacterized protein</fullName>
    </submittedName>
</protein>
<reference evidence="1 3" key="1">
    <citation type="submission" date="2015-11" db="EMBL/GenBank/DDBJ databases">
        <title>Genomic analysis of 38 Legionella species identifies large and diverse effector repertoires.</title>
        <authorList>
            <person name="Burstein D."/>
            <person name="Amaro F."/>
            <person name="Zusman T."/>
            <person name="Lifshitz Z."/>
            <person name="Cohen O."/>
            <person name="Gilbert J.A."/>
            <person name="Pupko T."/>
            <person name="Shuman H.A."/>
            <person name="Segal G."/>
        </authorList>
    </citation>
    <scope>NUCLEOTIDE SEQUENCE [LARGE SCALE GENOMIC DNA]</scope>
    <source>
        <strain evidence="1 3">CDC#1407-AL-14</strain>
    </source>
</reference>
<dbReference type="Proteomes" id="UP000054735">
    <property type="component" value="Unassembled WGS sequence"/>
</dbReference>
<dbReference type="EMBL" id="UGNW01000001">
    <property type="protein sequence ID" value="STX32916.1"/>
    <property type="molecule type" value="Genomic_DNA"/>
</dbReference>
<dbReference type="Proteomes" id="UP000255066">
    <property type="component" value="Unassembled WGS sequence"/>
</dbReference>
<gene>
    <name evidence="1" type="ORF">Lbir_3069</name>
    <name evidence="2" type="ORF">NCTC12437_02720</name>
</gene>
<dbReference type="STRING" id="28083.Lbir_3069"/>
<dbReference type="RefSeq" id="WP_115317085.1">
    <property type="nucleotide sequence ID" value="NZ_LNXT01000052.1"/>
</dbReference>
<name>A0A378ID94_9GAMM</name>
<proteinExistence type="predicted"/>
<evidence type="ECO:0000313" key="4">
    <source>
        <dbReference type="Proteomes" id="UP000255066"/>
    </source>
</evidence>